<feature type="compositionally biased region" description="Basic and acidic residues" evidence="1">
    <location>
        <begin position="276"/>
        <end position="287"/>
    </location>
</feature>
<feature type="compositionally biased region" description="Low complexity" evidence="1">
    <location>
        <begin position="347"/>
        <end position="356"/>
    </location>
</feature>
<gene>
    <name evidence="2" type="ORF">G1C96_0710</name>
</gene>
<keyword evidence="3" id="KW-1185">Reference proteome</keyword>
<dbReference type="NCBIfam" id="TIGR03544">
    <property type="entry name" value="DivI1A_domain"/>
    <property type="match status" value="1"/>
</dbReference>
<reference evidence="2 3" key="1">
    <citation type="submission" date="2020-02" db="EMBL/GenBank/DDBJ databases">
        <title>Characterization of phylogenetic diversity of novel bifidobacterial species isolated in Czech ZOOs.</title>
        <authorList>
            <person name="Lugli G.A."/>
            <person name="Vera N.B."/>
            <person name="Ventura M."/>
        </authorList>
    </citation>
    <scope>NUCLEOTIDE SEQUENCE [LARGE SCALE GENOMIC DNA]</scope>
    <source>
        <strain evidence="2 3">DSM 109958</strain>
    </source>
</reference>
<feature type="compositionally biased region" description="Basic and acidic residues" evidence="1">
    <location>
        <begin position="483"/>
        <end position="500"/>
    </location>
</feature>
<feature type="compositionally biased region" description="Pro residues" evidence="1">
    <location>
        <begin position="318"/>
        <end position="332"/>
    </location>
</feature>
<evidence type="ECO:0000313" key="2">
    <source>
        <dbReference type="EMBL" id="NMN00133.1"/>
    </source>
</evidence>
<feature type="compositionally biased region" description="Pro residues" evidence="1">
    <location>
        <begin position="431"/>
        <end position="441"/>
    </location>
</feature>
<feature type="region of interest" description="Disordered" evidence="1">
    <location>
        <begin position="264"/>
        <end position="500"/>
    </location>
</feature>
<name>A0A7Y0F166_9BIFI</name>
<organism evidence="2 3">
    <name type="scientific">Bifidobacterium moraviense</name>
    <dbReference type="NCBI Taxonomy" id="2675323"/>
    <lineage>
        <taxon>Bacteria</taxon>
        <taxon>Bacillati</taxon>
        <taxon>Actinomycetota</taxon>
        <taxon>Actinomycetes</taxon>
        <taxon>Bifidobacteriales</taxon>
        <taxon>Bifidobacteriaceae</taxon>
        <taxon>Bifidobacterium</taxon>
    </lineage>
</organism>
<dbReference type="RefSeq" id="WP_277347680.1">
    <property type="nucleotide sequence ID" value="NZ_JAAIIH010000002.1"/>
</dbReference>
<dbReference type="InterPro" id="IPR019932">
    <property type="entry name" value="CHP03543"/>
</dbReference>
<evidence type="ECO:0000256" key="1">
    <source>
        <dbReference type="SAM" id="MobiDB-lite"/>
    </source>
</evidence>
<feature type="compositionally biased region" description="Low complexity" evidence="1">
    <location>
        <begin position="414"/>
        <end position="430"/>
    </location>
</feature>
<keyword evidence="2" id="KW-0131">Cell cycle</keyword>
<dbReference type="NCBIfam" id="TIGR03543">
    <property type="entry name" value="divI1A_rptt_fam"/>
    <property type="match status" value="1"/>
</dbReference>
<dbReference type="AlphaFoldDB" id="A0A7Y0F166"/>
<protein>
    <submittedName>
        <fullName evidence="2">Cell division protein DivIVA</fullName>
    </submittedName>
</protein>
<dbReference type="GO" id="GO:0051301">
    <property type="term" value="P:cell division"/>
    <property type="evidence" value="ECO:0007669"/>
    <property type="project" value="UniProtKB-KW"/>
</dbReference>
<keyword evidence="2" id="KW-0132">Cell division</keyword>
<dbReference type="InterPro" id="IPR019933">
    <property type="entry name" value="DivIVA_domain"/>
</dbReference>
<accession>A0A7Y0F166</accession>
<evidence type="ECO:0000313" key="3">
    <source>
        <dbReference type="Proteomes" id="UP000588277"/>
    </source>
</evidence>
<feature type="compositionally biased region" description="Low complexity" evidence="1">
    <location>
        <begin position="306"/>
        <end position="317"/>
    </location>
</feature>
<dbReference type="Proteomes" id="UP000588277">
    <property type="component" value="Unassembled WGS sequence"/>
</dbReference>
<comment type="caution">
    <text evidence="2">The sequence shown here is derived from an EMBL/GenBank/DDBJ whole genome shotgun (WGS) entry which is preliminary data.</text>
</comment>
<proteinExistence type="predicted"/>
<dbReference type="EMBL" id="JAAIIH010000002">
    <property type="protein sequence ID" value="NMN00133.1"/>
    <property type="molecule type" value="Genomic_DNA"/>
</dbReference>
<sequence>MSQQPEGSGRGPVISRAGKRKWGYDVGQVDEFLAHAHELYDSEEPKLTQHDIQNASFDLVKNGYVIAQVDAALARLERAVVDQHTSWELAHGGRVPFKARSESMLAELKPHYEREHGERFRAGTGKQPSYDRKQVDRLIDQVIAKASAAVGAAGADADADDRKTSDLTAARVAGAVFTQRKGKRGYDERCVDYYLDAAVQLLSRLESFARVNEYDHADDRAAAPAHDAAVRADGRDAVSAVPPAPAPAAAAASSLFAAAAASAPVPAPPAPAAPTRQDRLAAEERQESFASLNAAEQSIFRPRTDSATVPAPAAQTPAPAPAPQQAPKPSVAPAPAFNAAETPGETASSSLAALAHSVDHADVAPAPASHDPEPQAAPKPAQDMAATQSFTPWFAQDTAQNIAPVPAPQPQPAPDRAAAPAAPQQTSPAPASEPQPAPQPAAEPEQDDADRYLSNLLANTSFPKVDLDIPDLAFPSLSGGLDAPKDASKPGTDHAGHDHE</sequence>